<dbReference type="SUPFAM" id="SSF46565">
    <property type="entry name" value="Chaperone J-domain"/>
    <property type="match status" value="1"/>
</dbReference>
<dbReference type="InterPro" id="IPR001623">
    <property type="entry name" value="DnaJ_domain"/>
</dbReference>
<organismHost>
    <name type="scientific">Lepidoptera</name>
    <name type="common">moths &amp; butterflies</name>
    <dbReference type="NCBI Taxonomy" id="7088"/>
</organismHost>
<reference evidence="3" key="1">
    <citation type="journal article" date="2016" name="Sci. Rep.">
        <title>Generating a host range-expanded recombinant baculovirus.</title>
        <authorList>
            <person name="Wu C."/>
            <person name="Deng Z."/>
            <person name="Long Z."/>
            <person name="Cai Y."/>
            <person name="Ying Z."/>
            <person name="Yin H."/>
            <person name="Yuan M."/>
            <person name="Clem R.J."/>
            <person name="Yang K."/>
            <person name="Pang Y."/>
        </authorList>
    </citation>
    <scope>NUCLEOTIDE SEQUENCE</scope>
    <source>
        <strain evidence="3">VAcRev-1</strain>
    </source>
</reference>
<dbReference type="PROSITE" id="PS50076">
    <property type="entry name" value="DNAJ_2"/>
    <property type="match status" value="1"/>
</dbReference>
<dbReference type="EMBL" id="KU697902">
    <property type="protein sequence ID" value="ANN45696.1"/>
    <property type="molecule type" value="Genomic_DNA"/>
</dbReference>
<sequence length="415" mass="47267">MNRTTPLNKTPLRTSPRFRTAVVSPTTTTAVVSPRKRAISATPPIIRAEKVKRFTAKQRTASGETTSTSSDEIGDDDAVAIAKPTKRKANDDEEAALYYINLDAISYYELLNVPKNATKADITSKVNNLQLVYKKSRPSSATNAVAENTNEKIHSTLGNALQVLSVISNRRIYDRYVNEKDNLNVYFNDNIVPLRKTANEIYSSALRLQNDVAEYYETNVAQLLGHHVYQAIERNMKNIHYKTTITNRLLLEWPVSGESVYDNGGIDEDYLEKYFKDDGVVAIIMCSTRPGCAVVELLTQKNIKNIIDREHERKVFSLVRDFTEAEFGIDHTNYEPQLDKINVLLNDIQELEQKLLNETKYIDSIRDDDDDEENRSNLESIERQLNFTSAFMKMESSGDELDDDDESMYDINDMM</sequence>
<feature type="compositionally biased region" description="Polar residues" evidence="1">
    <location>
        <begin position="57"/>
        <end position="71"/>
    </location>
</feature>
<organism evidence="3">
    <name type="scientific">Autographa californica nuclear polyhedrosis virus</name>
    <name type="common">AcMNPV</name>
    <dbReference type="NCBI Taxonomy" id="46015"/>
    <lineage>
        <taxon>Viruses</taxon>
        <taxon>Viruses incertae sedis</taxon>
        <taxon>Naldaviricetes</taxon>
        <taxon>Lefavirales</taxon>
        <taxon>Baculoviridae</taxon>
        <taxon>Alphabaculovirus</taxon>
        <taxon>Alphabaculovirus aucalifornicae</taxon>
    </lineage>
</organism>
<feature type="domain" description="J" evidence="2">
    <location>
        <begin position="106"/>
        <end position="177"/>
    </location>
</feature>
<name>A0A193DTJ0_NPVAC</name>
<gene>
    <name evidence="3" type="primary">SeOrf-111</name>
    <name evidence="3" type="ORF">SenVgp113</name>
</gene>
<feature type="region of interest" description="Disordered" evidence="1">
    <location>
        <begin position="55"/>
        <end position="75"/>
    </location>
</feature>
<proteinExistence type="predicted"/>
<feature type="compositionally biased region" description="Acidic residues" evidence="1">
    <location>
        <begin position="397"/>
        <end position="408"/>
    </location>
</feature>
<accession>A0A193DTJ0</accession>
<protein>
    <submittedName>
        <fullName evidence="3">SeORF111</fullName>
    </submittedName>
</protein>
<dbReference type="Gene3D" id="1.10.287.110">
    <property type="entry name" value="DnaJ domain"/>
    <property type="match status" value="1"/>
</dbReference>
<evidence type="ECO:0000313" key="3">
    <source>
        <dbReference type="EMBL" id="ANN45696.1"/>
    </source>
</evidence>
<evidence type="ECO:0000256" key="1">
    <source>
        <dbReference type="SAM" id="MobiDB-lite"/>
    </source>
</evidence>
<evidence type="ECO:0000259" key="2">
    <source>
        <dbReference type="PROSITE" id="PS50076"/>
    </source>
</evidence>
<feature type="region of interest" description="Disordered" evidence="1">
    <location>
        <begin position="395"/>
        <end position="415"/>
    </location>
</feature>
<dbReference type="InterPro" id="IPR036869">
    <property type="entry name" value="J_dom_sf"/>
</dbReference>